<dbReference type="KEGG" id="seo:STM14_1506"/>
<organism evidence="1 2">
    <name type="scientific">Salmonella typhimurium (strain 14028s / SGSC 2262)</name>
    <dbReference type="NCBI Taxonomy" id="588858"/>
    <lineage>
        <taxon>Bacteria</taxon>
        <taxon>Pseudomonadati</taxon>
        <taxon>Pseudomonadota</taxon>
        <taxon>Gammaproteobacteria</taxon>
        <taxon>Enterobacterales</taxon>
        <taxon>Enterobacteriaceae</taxon>
        <taxon>Salmonella</taxon>
    </lineage>
</organism>
<sequence length="47" mass="5340">MNSTVFFGFYAIVLSSGDNHFLSHHNDLQPIVYDFKICLLITYVSDG</sequence>
<evidence type="ECO:0000313" key="1">
    <source>
        <dbReference type="EMBL" id="ACY87986.1"/>
    </source>
</evidence>
<dbReference type="HOGENOM" id="CLU_3173013_0_0_6"/>
<dbReference type="AlphaFoldDB" id="A0A0F6B0F9"/>
<dbReference type="Proteomes" id="UP000002695">
    <property type="component" value="Chromosome"/>
</dbReference>
<keyword evidence="2" id="KW-1185">Reference proteome</keyword>
<evidence type="ECO:0000313" key="2">
    <source>
        <dbReference type="Proteomes" id="UP000002695"/>
    </source>
</evidence>
<proteinExistence type="predicted"/>
<dbReference type="EMBL" id="CP001363">
    <property type="protein sequence ID" value="ACY87986.1"/>
    <property type="molecule type" value="Genomic_DNA"/>
</dbReference>
<accession>A0A0F6B0F9</accession>
<name>A0A0F6B0F9_SALT1</name>
<protein>
    <submittedName>
        <fullName evidence="1">Uncharacterized protein</fullName>
    </submittedName>
</protein>
<gene>
    <name evidence="1" type="ordered locus">STM14_1506</name>
</gene>
<reference evidence="1 2" key="1">
    <citation type="journal article" date="2010" name="J. Bacteriol.">
        <title>Short-term signatures of evolutionary change in the Salmonella enterica serovar typhimurium 14028 genome.</title>
        <authorList>
            <person name="Jarvik T."/>
            <person name="Smillie C."/>
            <person name="Groisman E.A."/>
            <person name="Ochman H."/>
        </authorList>
    </citation>
    <scope>NUCLEOTIDE SEQUENCE [LARGE SCALE GENOMIC DNA]</scope>
    <source>
        <strain evidence="2">14028s / SGSC 2262</strain>
    </source>
</reference>